<protein>
    <submittedName>
        <fullName evidence="3">Uncharacterized protein</fullName>
    </submittedName>
</protein>
<feature type="compositionally biased region" description="Basic residues" evidence="2">
    <location>
        <begin position="1"/>
        <end position="19"/>
    </location>
</feature>
<comment type="caution">
    <text evidence="3">The sequence shown here is derived from an EMBL/GenBank/DDBJ whole genome shotgun (WGS) entry which is preliminary data.</text>
</comment>
<feature type="region of interest" description="Disordered" evidence="2">
    <location>
        <begin position="1"/>
        <end position="36"/>
    </location>
</feature>
<feature type="compositionally biased region" description="Pro residues" evidence="2">
    <location>
        <begin position="24"/>
        <end position="33"/>
    </location>
</feature>
<proteinExistence type="predicted"/>
<keyword evidence="4" id="KW-1185">Reference proteome</keyword>
<keyword evidence="1" id="KW-0175">Coiled coil</keyword>
<evidence type="ECO:0000256" key="2">
    <source>
        <dbReference type="SAM" id="MobiDB-lite"/>
    </source>
</evidence>
<feature type="coiled-coil region" evidence="1">
    <location>
        <begin position="140"/>
        <end position="167"/>
    </location>
</feature>
<accession>A0ABP9XUY5</accession>
<sequence length="1001" mass="117041">MTLKRKRSLLTASNRRRRRVDPDNNPPAPNPVPEEPDDKVYKAFFNRKSKLATLLTPNYKVYENLFRKVAEEFTIARRDALNFVLFMVIQWFNTQCVELFAYQTQQVPQIQIYLRRILHETFLMNQLRDLVQQELIIPNHQRLDELLVELNNNINSQEVQLEYEQQRTAQDNLSLHIHLVLLDLHPQFTDLRTVTARAAEAAENVKTTTEEQLAALFNSVTENQQAVLQNARNLRDLERKILALRGKLATILREQPLEQADNVRLRTIRQIQIAVLSSQAALQRMREQELRDRDFLNQNEIAQEYIRNTQILLQTIDIAENFTKIFQIVDSTLQQIVLALRDPEYNFIFPSVTDETFWSHVYRKVLADPENDNRRINFNRSIVSYFDDFDVSRKVPGTDNYFYNLPVVDNIHRGISHSYISSIIQNVTMHLLSINLWMIHLFKGFLLFHQRRNNVQVPVMTIAKKAANRIINHHQYEDLQIEHEIPGLIDVYNRIKLIFDADFRATEPENLLDYESAKAHPLKYLRVSYRLLQEASRNVDWPVKRCCLLPSPSSHRIVHFPLNSYVTMYGLFEKANNRNIRIPDDLLGRNGNFIGVTAFLDIYSGIANRQSIWETLFNINKLQKRCLTYLQGENNDLDINDPLRRAKLGFGLTTDGHIISVLFERVSREQIPFDTKEVKFQKRNLNLTNKTRGIYPLYKNPTGITLQDRIIGIDPGVRDIVCAVDCTPQELTNKYTTKEHSLSISNASYKFRFGMQWINQRELQSRNKERVQDSYDRLKSSKVSNTYEIRQLLNSVYQEHKKIFDFMKSYKHRENKGHNYSNRQRAQDHVARVILGTTNKEEPYKLSHGSSSSHQRNIRDIAERLYDISLKILVLPYGDASIRSTYKGNTPIPVKAIQRAIATKALVIPVDEFQNHVFHKTSECPERVRPGRRRDIYPLKLCRQCQAGNNAGPLYWNRDVNAVSNIRQILTAYVEQGFDLESRPEQLSRGIRQQDEDNEET</sequence>
<evidence type="ECO:0000313" key="3">
    <source>
        <dbReference type="EMBL" id="GAA5797887.1"/>
    </source>
</evidence>
<dbReference type="Proteomes" id="UP001476247">
    <property type="component" value="Unassembled WGS sequence"/>
</dbReference>
<organism evidence="3 4">
    <name type="scientific">Helicostylum pulchrum</name>
    <dbReference type="NCBI Taxonomy" id="562976"/>
    <lineage>
        <taxon>Eukaryota</taxon>
        <taxon>Fungi</taxon>
        <taxon>Fungi incertae sedis</taxon>
        <taxon>Mucoromycota</taxon>
        <taxon>Mucoromycotina</taxon>
        <taxon>Mucoromycetes</taxon>
        <taxon>Mucorales</taxon>
        <taxon>Mucorineae</taxon>
        <taxon>Mucoraceae</taxon>
        <taxon>Helicostylum</taxon>
    </lineage>
</organism>
<reference evidence="3 4" key="1">
    <citation type="submission" date="2024-04" db="EMBL/GenBank/DDBJ databases">
        <title>genome sequences of Mucor flavus KT1a and Helicostylum pulchrum KT1b strains isolation_sourced from the surface of a dry-aged beef.</title>
        <authorList>
            <person name="Toyotome T."/>
            <person name="Hosono M."/>
            <person name="Torimaru M."/>
            <person name="Fukuda K."/>
            <person name="Mikami N."/>
        </authorList>
    </citation>
    <scope>NUCLEOTIDE SEQUENCE [LARGE SCALE GENOMIC DNA]</scope>
    <source>
        <strain evidence="3 4">KT1b</strain>
    </source>
</reference>
<gene>
    <name evidence="3" type="ORF">HPULCUR_003283</name>
</gene>
<evidence type="ECO:0000256" key="1">
    <source>
        <dbReference type="SAM" id="Coils"/>
    </source>
</evidence>
<dbReference type="EMBL" id="BAABUJ010000009">
    <property type="protein sequence ID" value="GAA5797887.1"/>
    <property type="molecule type" value="Genomic_DNA"/>
</dbReference>
<name>A0ABP9XUY5_9FUNG</name>
<evidence type="ECO:0000313" key="4">
    <source>
        <dbReference type="Proteomes" id="UP001476247"/>
    </source>
</evidence>